<reference evidence="3" key="1">
    <citation type="journal article" date="2013" name="Science">
        <title>The Amborella genome and the evolution of flowering plants.</title>
        <authorList>
            <consortium name="Amborella Genome Project"/>
        </authorList>
    </citation>
    <scope>NUCLEOTIDE SEQUENCE [LARGE SCALE GENOMIC DNA]</scope>
</reference>
<name>U5D1K1_AMBTC</name>
<dbReference type="AlphaFoldDB" id="U5D1K1"/>
<dbReference type="HOGENOM" id="CLU_2161794_0_0_1"/>
<proteinExistence type="predicted"/>
<evidence type="ECO:0000313" key="3">
    <source>
        <dbReference type="Proteomes" id="UP000017836"/>
    </source>
</evidence>
<feature type="region of interest" description="Disordered" evidence="1">
    <location>
        <begin position="43"/>
        <end position="76"/>
    </location>
</feature>
<protein>
    <submittedName>
        <fullName evidence="2">Uncharacterized protein</fullName>
    </submittedName>
</protein>
<dbReference type="Proteomes" id="UP000017836">
    <property type="component" value="Unassembled WGS sequence"/>
</dbReference>
<gene>
    <name evidence="2" type="ORF">AMTR_s00033p00140510</name>
</gene>
<dbReference type="EMBL" id="KI392557">
    <property type="protein sequence ID" value="ERN14238.1"/>
    <property type="molecule type" value="Genomic_DNA"/>
</dbReference>
<dbReference type="Gramene" id="ERN14238">
    <property type="protein sequence ID" value="ERN14238"/>
    <property type="gene ID" value="AMTR_s00033p00140510"/>
</dbReference>
<organism evidence="2 3">
    <name type="scientific">Amborella trichopoda</name>
    <dbReference type="NCBI Taxonomy" id="13333"/>
    <lineage>
        <taxon>Eukaryota</taxon>
        <taxon>Viridiplantae</taxon>
        <taxon>Streptophyta</taxon>
        <taxon>Embryophyta</taxon>
        <taxon>Tracheophyta</taxon>
        <taxon>Spermatophyta</taxon>
        <taxon>Magnoliopsida</taxon>
        <taxon>Amborellales</taxon>
        <taxon>Amborellaceae</taxon>
        <taxon>Amborella</taxon>
    </lineage>
</organism>
<sequence>MVEVDINVTTKEGVSYCEIDGVSVKWSDSLEAEVDINVTTKERKTARVRNRRATCPSESRHAGAKRPEEEELGEKREVSIRVNGDARVDLLVRGESTRAEMERMHACEKER</sequence>
<evidence type="ECO:0000313" key="2">
    <source>
        <dbReference type="EMBL" id="ERN14238.1"/>
    </source>
</evidence>
<feature type="compositionally biased region" description="Basic and acidic residues" evidence="1">
    <location>
        <begin position="58"/>
        <end position="76"/>
    </location>
</feature>
<keyword evidence="3" id="KW-1185">Reference proteome</keyword>
<accession>U5D1K1</accession>
<evidence type="ECO:0000256" key="1">
    <source>
        <dbReference type="SAM" id="MobiDB-lite"/>
    </source>
</evidence>